<dbReference type="Pfam" id="PF23899">
    <property type="entry name" value="SU10_portal"/>
    <property type="match status" value="1"/>
</dbReference>
<proteinExistence type="predicted"/>
<evidence type="ECO:0000313" key="1">
    <source>
        <dbReference type="EMBL" id="SVD06763.1"/>
    </source>
</evidence>
<dbReference type="InterPro" id="IPR056909">
    <property type="entry name" value="SU10_portal"/>
</dbReference>
<name>A0A382SA57_9ZZZZ</name>
<organism evidence="1">
    <name type="scientific">marine metagenome</name>
    <dbReference type="NCBI Taxonomy" id="408172"/>
    <lineage>
        <taxon>unclassified sequences</taxon>
        <taxon>metagenomes</taxon>
        <taxon>ecological metagenomes</taxon>
    </lineage>
</organism>
<reference evidence="1" key="1">
    <citation type="submission" date="2018-05" db="EMBL/GenBank/DDBJ databases">
        <authorList>
            <person name="Lanie J.A."/>
            <person name="Ng W.-L."/>
            <person name="Kazmierczak K.M."/>
            <person name="Andrzejewski T.M."/>
            <person name="Davidsen T.M."/>
            <person name="Wayne K.J."/>
            <person name="Tettelin H."/>
            <person name="Glass J.I."/>
            <person name="Rusch D."/>
            <person name="Podicherti R."/>
            <person name="Tsui H.-C.T."/>
            <person name="Winkler M.E."/>
        </authorList>
    </citation>
    <scope>NUCLEOTIDE SEQUENCE</scope>
</reference>
<sequence>MPKRKKEKMTDEQLLSIIEREVEQSNSYSSELSEQRRKAMEYYNSEPFGNEIDGRSSVISSDVMDTIEWTMPMLMRIFGSGDEIGKFEPQDEKDVKMAEQATDYCNYVFFRQNDGFKLLYDVMKDALLSKTG</sequence>
<dbReference type="EMBL" id="UINC01127564">
    <property type="protein sequence ID" value="SVD06763.1"/>
    <property type="molecule type" value="Genomic_DNA"/>
</dbReference>
<feature type="non-terminal residue" evidence="1">
    <location>
        <position position="132"/>
    </location>
</feature>
<dbReference type="AlphaFoldDB" id="A0A382SA57"/>
<accession>A0A382SA57</accession>
<protein>
    <submittedName>
        <fullName evidence="1">Uncharacterized protein</fullName>
    </submittedName>
</protein>
<gene>
    <name evidence="1" type="ORF">METZ01_LOCUS359617</name>
</gene>